<evidence type="ECO:0000256" key="1">
    <source>
        <dbReference type="SAM" id="SignalP"/>
    </source>
</evidence>
<proteinExistence type="predicted"/>
<gene>
    <name evidence="2" type="ORF">MENT_LOCUS6399</name>
</gene>
<feature type="signal peptide" evidence="1">
    <location>
        <begin position="1"/>
        <end position="22"/>
    </location>
</feature>
<evidence type="ECO:0000313" key="2">
    <source>
        <dbReference type="EMBL" id="CAD2140061.1"/>
    </source>
</evidence>
<evidence type="ECO:0000313" key="3">
    <source>
        <dbReference type="Proteomes" id="UP000580250"/>
    </source>
</evidence>
<organism evidence="2 3">
    <name type="scientific">Meloidogyne enterolobii</name>
    <name type="common">Root-knot nematode worm</name>
    <name type="synonym">Meloidogyne mayaguensis</name>
    <dbReference type="NCBI Taxonomy" id="390850"/>
    <lineage>
        <taxon>Eukaryota</taxon>
        <taxon>Metazoa</taxon>
        <taxon>Ecdysozoa</taxon>
        <taxon>Nematoda</taxon>
        <taxon>Chromadorea</taxon>
        <taxon>Rhabditida</taxon>
        <taxon>Tylenchina</taxon>
        <taxon>Tylenchomorpha</taxon>
        <taxon>Tylenchoidea</taxon>
        <taxon>Meloidogynidae</taxon>
        <taxon>Meloidogyninae</taxon>
        <taxon>Meloidogyne</taxon>
    </lineage>
</organism>
<dbReference type="AlphaFoldDB" id="A0A6V7U2P8"/>
<reference evidence="2 3" key="1">
    <citation type="submission" date="2020-08" db="EMBL/GenBank/DDBJ databases">
        <authorList>
            <person name="Koutsovoulos G."/>
            <person name="Danchin GJ E."/>
        </authorList>
    </citation>
    <scope>NUCLEOTIDE SEQUENCE [LARGE SCALE GENOMIC DNA]</scope>
</reference>
<dbReference type="Proteomes" id="UP000580250">
    <property type="component" value="Unassembled WGS sequence"/>
</dbReference>
<name>A0A6V7U2P8_MELEN</name>
<accession>A0A6V7U2P8</accession>
<feature type="chain" id="PRO_5027868429" evidence="1">
    <location>
        <begin position="23"/>
        <end position="49"/>
    </location>
</feature>
<protein>
    <submittedName>
        <fullName evidence="2">Uncharacterized protein</fullName>
    </submittedName>
</protein>
<dbReference type="EMBL" id="CAJEWN010000024">
    <property type="protein sequence ID" value="CAD2140061.1"/>
    <property type="molecule type" value="Genomic_DNA"/>
</dbReference>
<keyword evidence="1" id="KW-0732">Signal</keyword>
<comment type="caution">
    <text evidence="2">The sequence shown here is derived from an EMBL/GenBank/DDBJ whole genome shotgun (WGS) entry which is preliminary data.</text>
</comment>
<sequence length="49" mass="5310">MIYCHNIIISFVLLLSSPSSSPCGEQHGSTNSVSVCSFFLFLSLLQNST</sequence>